<organism evidence="1">
    <name type="scientific">viral metagenome</name>
    <dbReference type="NCBI Taxonomy" id="1070528"/>
    <lineage>
        <taxon>unclassified sequences</taxon>
        <taxon>metagenomes</taxon>
        <taxon>organismal metagenomes</taxon>
    </lineage>
</organism>
<protein>
    <recommendedName>
        <fullName evidence="2">CRAL-TRIO domain-containing protein</fullName>
    </recommendedName>
</protein>
<evidence type="ECO:0000313" key="1">
    <source>
        <dbReference type="EMBL" id="QHU28963.1"/>
    </source>
</evidence>
<dbReference type="EMBL" id="MN740477">
    <property type="protein sequence ID" value="QHU28963.1"/>
    <property type="molecule type" value="Genomic_DNA"/>
</dbReference>
<evidence type="ECO:0008006" key="2">
    <source>
        <dbReference type="Google" id="ProtNLM"/>
    </source>
</evidence>
<proteinExistence type="predicted"/>
<sequence>MDKTTIYKNTEIQMYIDYDKSIFYVDVIDGTYNRNNFLEAVEYYKNFWLLVNNTDDKYYQVFIFNNVKFYPLEFYDIVFKTLKSLEEIFRKNLYNSCLVNDSNAMDMLRPLLNMYKAVRPFNFVKTLDEGHKFMIANVTN</sequence>
<name>A0A6C0LEH6_9ZZZZ</name>
<dbReference type="AlphaFoldDB" id="A0A6C0LEH6"/>
<accession>A0A6C0LEH6</accession>
<reference evidence="1" key="1">
    <citation type="journal article" date="2020" name="Nature">
        <title>Giant virus diversity and host interactions through global metagenomics.</title>
        <authorList>
            <person name="Schulz F."/>
            <person name="Roux S."/>
            <person name="Paez-Espino D."/>
            <person name="Jungbluth S."/>
            <person name="Walsh D.A."/>
            <person name="Denef V.J."/>
            <person name="McMahon K.D."/>
            <person name="Konstantinidis K.T."/>
            <person name="Eloe-Fadrosh E.A."/>
            <person name="Kyrpides N.C."/>
            <person name="Woyke T."/>
        </authorList>
    </citation>
    <scope>NUCLEOTIDE SEQUENCE</scope>
    <source>
        <strain evidence="1">GVMAG-M-3300027791-30</strain>
    </source>
</reference>